<dbReference type="SMART" id="SM00327">
    <property type="entry name" value="VWA"/>
    <property type="match status" value="1"/>
</dbReference>
<evidence type="ECO:0000259" key="3">
    <source>
        <dbReference type="SMART" id="SM00327"/>
    </source>
</evidence>
<gene>
    <name evidence="4" type="ORF">C5167_023340</name>
</gene>
<keyword evidence="5" id="KW-1185">Reference proteome</keyword>
<evidence type="ECO:0000313" key="4">
    <source>
        <dbReference type="EMBL" id="RZC61582.1"/>
    </source>
</evidence>
<evidence type="ECO:0000313" key="5">
    <source>
        <dbReference type="Proteomes" id="UP000316621"/>
    </source>
</evidence>
<dbReference type="InterPro" id="IPR002035">
    <property type="entry name" value="VWF_A"/>
</dbReference>
<feature type="compositionally biased region" description="Polar residues" evidence="2">
    <location>
        <begin position="373"/>
        <end position="405"/>
    </location>
</feature>
<dbReference type="InterPro" id="IPR009880">
    <property type="entry name" value="Glyoxal_oxidase_N"/>
</dbReference>
<feature type="region of interest" description="Disordered" evidence="2">
    <location>
        <begin position="357"/>
        <end position="426"/>
    </location>
</feature>
<dbReference type="InterPro" id="IPR014756">
    <property type="entry name" value="Ig_E-set"/>
</dbReference>
<dbReference type="Gene3D" id="2.130.10.80">
    <property type="entry name" value="Galactose oxidase/kelch, beta-propeller"/>
    <property type="match status" value="1"/>
</dbReference>
<feature type="compositionally biased region" description="Polar residues" evidence="2">
    <location>
        <begin position="495"/>
        <end position="505"/>
    </location>
</feature>
<feature type="region of interest" description="Disordered" evidence="2">
    <location>
        <begin position="455"/>
        <end position="505"/>
    </location>
</feature>
<dbReference type="InterPro" id="IPR010734">
    <property type="entry name" value="Copine_C"/>
</dbReference>
<dbReference type="PANTHER" id="PTHR32208">
    <property type="entry name" value="SECRETED PROTEIN-RELATED"/>
    <property type="match status" value="1"/>
</dbReference>
<dbReference type="InterPro" id="IPR013783">
    <property type="entry name" value="Ig-like_fold"/>
</dbReference>
<dbReference type="PANTHER" id="PTHR32208:SF54">
    <property type="entry name" value="ALDEHYDE OXIDASE GLOX-LIKE"/>
    <property type="match status" value="1"/>
</dbReference>
<dbReference type="Pfam" id="PF09118">
    <property type="entry name" value="GO-like_E_set"/>
    <property type="match status" value="1"/>
</dbReference>
<evidence type="ECO:0000256" key="2">
    <source>
        <dbReference type="SAM" id="MobiDB-lite"/>
    </source>
</evidence>
<feature type="compositionally biased region" description="Polar residues" evidence="2">
    <location>
        <begin position="11"/>
        <end position="37"/>
    </location>
</feature>
<proteinExistence type="predicted"/>
<dbReference type="Pfam" id="PF07250">
    <property type="entry name" value="Glyoxal_oxid_N"/>
    <property type="match status" value="1"/>
</dbReference>
<dbReference type="SUPFAM" id="SSF53300">
    <property type="entry name" value="vWA-like"/>
    <property type="match status" value="1"/>
</dbReference>
<dbReference type="InterPro" id="IPR037293">
    <property type="entry name" value="Gal_Oxidase_central_sf"/>
</dbReference>
<dbReference type="Proteomes" id="UP000316621">
    <property type="component" value="Chromosome 5"/>
</dbReference>
<dbReference type="OMA" id="QANIMSK"/>
<feature type="compositionally biased region" description="Low complexity" evidence="2">
    <location>
        <begin position="45"/>
        <end position="84"/>
    </location>
</feature>
<sequence>MGGKTSREESYFQQHPPFSTSSGTWEQHYPSQSNYGGTPQLHHGYAPQQPAYQPPQTAYAYPPAAQSQPPQPAYTYPPAAQSQPGNRKLDRRYSRIADNYNSLDEVTEALARAGLESSNLILGIDFTKSNEWTGKISFNRRSLHHIGDVKNPYEQAISIIGRTLSAFDEDNLIPCFGFGDALTHDQDVFSFYPEERLCNGFEEALSRYRELLPQIRLAGPTSFAPVIEMAMTIVEQSGGQYHVLVIIADGQVTRSVDTAHGQLSQQEQRTVEAIVKASEYPLSIILVGVGDGPWDMMKEFDDNIPARAFDNFQFVNFTEIMSKNMAESRKETEFALTALMEIPTQYKATTELNILGRRSGKSPQRIALPPPVYSSQPSHMSSFKQSSTLYDSSSFNSKAGSQQSAPPYPGPQMSMGTAPPESSSFDHQVCPICLSNPKDMAFGCGHQVEYLAVSRPSKPRRRTPAAHTRAPGAYTRTPGAHATTPGTRPRLPGANTRSPRGNTRISGAKMGQWKVLLNSTGVVAMHMTLTPRNTVLMLDQTETGRSGYLLRGRRYRGAVCSSSNVHDSACWAHSVEYDINANKIRALPVQTDTWCSSGAFLSNGTLLQTGGHGNGYRRIRYFHPCTNRQCSWIQSSNSLMSNRWYASDQRLPSDRVIVVGGKDVFTYEFVPKFSRNERSFSLPFLQRTYDSGEDGNNLYPFLHLSSDGNLFIFANRDSILLDYRRNRVMKTYPRIPGDGARNYPSSGSSVMLPLNYKDGFQKVEVIVCGGSSKGAYEAARGGRFLKALNNCGRMVISGVNHKWEMEHMPAPRLLNDMILLPTGQILIINGARNGAGGWNNAVRPSLEPYLYSPKKKWGRRFSVLKATKIPRLYHSSALLLPDGRVLVAGGNPNRNYTFRNVAFPTELRLQAFTPHYMDRSYHSIRPSSVSINLQDSVRYGEDFTIIFRIVRTPGKVVNFNIYAPPFTTHSISMNQRMLRLRCKTMIRERSGWTNAVLVAPPNPVVAPSGYYMLTVVNEGIPSIAQWLKLDSI</sequence>
<dbReference type="SUPFAM" id="SSF81296">
    <property type="entry name" value="E set domains"/>
    <property type="match status" value="1"/>
</dbReference>
<feature type="domain" description="VWFA" evidence="3">
    <location>
        <begin position="117"/>
        <end position="320"/>
    </location>
</feature>
<dbReference type="SUPFAM" id="SSF50965">
    <property type="entry name" value="Galactose oxidase, central domain"/>
    <property type="match status" value="1"/>
</dbReference>
<dbReference type="Pfam" id="PF07002">
    <property type="entry name" value="Copine"/>
    <property type="match status" value="1"/>
</dbReference>
<name>A0A4Y7JNI4_PAPSO</name>
<dbReference type="InterPro" id="IPR011043">
    <property type="entry name" value="Gal_Oxase/kelch_b-propeller"/>
</dbReference>
<protein>
    <recommendedName>
        <fullName evidence="3">VWFA domain-containing protein</fullName>
    </recommendedName>
</protein>
<dbReference type="EMBL" id="CM010719">
    <property type="protein sequence ID" value="RZC61582.1"/>
    <property type="molecule type" value="Genomic_DNA"/>
</dbReference>
<dbReference type="Gramene" id="RZC61582">
    <property type="protein sequence ID" value="RZC61582"/>
    <property type="gene ID" value="C5167_023340"/>
</dbReference>
<evidence type="ECO:0000256" key="1">
    <source>
        <dbReference type="ARBA" id="ARBA00022729"/>
    </source>
</evidence>
<dbReference type="CDD" id="cd02851">
    <property type="entry name" value="E_set_GO_C"/>
    <property type="match status" value="1"/>
</dbReference>
<accession>A0A4Y7JNI4</accession>
<dbReference type="InterPro" id="IPR036465">
    <property type="entry name" value="vWFA_dom_sf"/>
</dbReference>
<feature type="region of interest" description="Disordered" evidence="2">
    <location>
        <begin position="1"/>
        <end position="88"/>
    </location>
</feature>
<dbReference type="InterPro" id="IPR015202">
    <property type="entry name" value="GO-like_E_set"/>
</dbReference>
<keyword evidence="1" id="KW-0732">Signal</keyword>
<feature type="compositionally biased region" description="Basic and acidic residues" evidence="2">
    <location>
        <begin position="1"/>
        <end position="10"/>
    </location>
</feature>
<organism evidence="4 5">
    <name type="scientific">Papaver somniferum</name>
    <name type="common">Opium poppy</name>
    <dbReference type="NCBI Taxonomy" id="3469"/>
    <lineage>
        <taxon>Eukaryota</taxon>
        <taxon>Viridiplantae</taxon>
        <taxon>Streptophyta</taxon>
        <taxon>Embryophyta</taxon>
        <taxon>Tracheophyta</taxon>
        <taxon>Spermatophyta</taxon>
        <taxon>Magnoliopsida</taxon>
        <taxon>Ranunculales</taxon>
        <taxon>Papaveraceae</taxon>
        <taxon>Papaveroideae</taxon>
        <taxon>Papaver</taxon>
    </lineage>
</organism>
<reference evidence="4 5" key="1">
    <citation type="journal article" date="2018" name="Science">
        <title>The opium poppy genome and morphinan production.</title>
        <authorList>
            <person name="Guo L."/>
            <person name="Winzer T."/>
            <person name="Yang X."/>
            <person name="Li Y."/>
            <person name="Ning Z."/>
            <person name="He Z."/>
            <person name="Teodor R."/>
            <person name="Lu Y."/>
            <person name="Bowser T.A."/>
            <person name="Graham I.A."/>
            <person name="Ye K."/>
        </authorList>
    </citation>
    <scope>NUCLEOTIDE SEQUENCE [LARGE SCALE GENOMIC DNA]</scope>
    <source>
        <strain evidence="5">cv. HN1</strain>
        <tissue evidence="4">Leaves</tissue>
    </source>
</reference>
<dbReference type="Gene3D" id="2.60.40.10">
    <property type="entry name" value="Immunoglobulins"/>
    <property type="match status" value="1"/>
</dbReference>
<dbReference type="AlphaFoldDB" id="A0A4Y7JNI4"/>